<feature type="transmembrane region" description="Helical" evidence="11">
    <location>
        <begin position="344"/>
        <end position="364"/>
    </location>
</feature>
<dbReference type="NCBIfam" id="TIGR01272">
    <property type="entry name" value="gluP"/>
    <property type="match status" value="1"/>
</dbReference>
<evidence type="ECO:0000256" key="2">
    <source>
        <dbReference type="ARBA" id="ARBA00004429"/>
    </source>
</evidence>
<evidence type="ECO:0000256" key="6">
    <source>
        <dbReference type="ARBA" id="ARBA00022519"/>
    </source>
</evidence>
<feature type="transmembrane region" description="Helical" evidence="11">
    <location>
        <begin position="403"/>
        <end position="425"/>
    </location>
</feature>
<evidence type="ECO:0000256" key="1">
    <source>
        <dbReference type="ARBA" id="ARBA00003321"/>
    </source>
</evidence>
<name>A0A2N0H6P0_9SPHN</name>
<sequence length="441" mass="46209">MAAPITGTRGLQTPPGKSTSGTTTVLLLVFAVFFILGGVTNINDLLVGKFRPMFQLSHAEANLVQMAFFIAYAAFSIPAGIIMSRLGYIRTFVLGFVMVAAASLLFIPASANASFGGFLAALFFIGAGITVLQVAMNPVITTLGPTETSHSRLTFAQAFNSIGVTLMVYGGASVLLGDAKPIDAASATAEQLQAYRVEQGASIGHAYMWLAVAMLAIAALFWAFRSALDGAKAEEAKVAGTLDLLLTNRRVQWGALCIFMYVGAEVAIGSNMIAYLGEQSVMGLGLEEAGKLVAFYWGGAMIGRLVGGFVLRMFRPGRVLTTYAAAAIGLLTLSALSMGTLSGWSLILVGFCNSLMFPTIFSLGTEGLGERAPQGSGILCTAIVGGALVPFLFGTVADLSHNIRMALIVPAVCYAIIAAFGLWAVRHPSRVEQAAEAPTFQ</sequence>
<feature type="transmembrane region" description="Helical" evidence="11">
    <location>
        <begin position="88"/>
        <end position="107"/>
    </location>
</feature>
<feature type="transmembrane region" description="Helical" evidence="11">
    <location>
        <begin position="63"/>
        <end position="82"/>
    </location>
</feature>
<dbReference type="GO" id="GO:0055056">
    <property type="term" value="F:D-glucose transmembrane transporter activity"/>
    <property type="evidence" value="ECO:0007669"/>
    <property type="project" value="InterPro"/>
</dbReference>
<evidence type="ECO:0000256" key="7">
    <source>
        <dbReference type="ARBA" id="ARBA00022597"/>
    </source>
</evidence>
<dbReference type="InterPro" id="IPR036259">
    <property type="entry name" value="MFS_trans_sf"/>
</dbReference>
<accession>A0A2N0H6P0</accession>
<feature type="transmembrane region" description="Helical" evidence="11">
    <location>
        <begin position="206"/>
        <end position="224"/>
    </location>
</feature>
<dbReference type="AlphaFoldDB" id="A0A2N0H6P0"/>
<dbReference type="InterPro" id="IPR005964">
    <property type="entry name" value="Glc/Gal_transptr_bac"/>
</dbReference>
<dbReference type="GO" id="GO:0005886">
    <property type="term" value="C:plasma membrane"/>
    <property type="evidence" value="ECO:0007669"/>
    <property type="project" value="UniProtKB-SubCell"/>
</dbReference>
<comment type="subcellular location">
    <subcellularLocation>
        <location evidence="2">Cell inner membrane</location>
        <topology evidence="2">Multi-pass membrane protein</topology>
    </subcellularLocation>
</comment>
<feature type="transmembrane region" description="Helical" evidence="11">
    <location>
        <begin position="253"/>
        <end position="274"/>
    </location>
</feature>
<evidence type="ECO:0000256" key="5">
    <source>
        <dbReference type="ARBA" id="ARBA00022475"/>
    </source>
</evidence>
<dbReference type="OrthoDB" id="9795150at2"/>
<feature type="transmembrane region" description="Helical" evidence="11">
    <location>
        <begin position="114"/>
        <end position="136"/>
    </location>
</feature>
<comment type="function">
    <text evidence="1">Intake of glucose and galactose.</text>
</comment>
<proteinExistence type="inferred from homology"/>
<feature type="transmembrane region" description="Helical" evidence="11">
    <location>
        <begin position="320"/>
        <end position="338"/>
    </location>
</feature>
<dbReference type="Proteomes" id="UP000232587">
    <property type="component" value="Unassembled WGS sequence"/>
</dbReference>
<keyword evidence="10 11" id="KW-0472">Membrane</keyword>
<dbReference type="GO" id="GO:1904659">
    <property type="term" value="P:D-glucose transmembrane transport"/>
    <property type="evidence" value="ECO:0007669"/>
    <property type="project" value="InterPro"/>
</dbReference>
<evidence type="ECO:0000313" key="12">
    <source>
        <dbReference type="EMBL" id="PKB14613.1"/>
    </source>
</evidence>
<feature type="transmembrane region" description="Helical" evidence="11">
    <location>
        <begin position="294"/>
        <end position="313"/>
    </location>
</feature>
<keyword evidence="5" id="KW-1003">Cell membrane</keyword>
<evidence type="ECO:0000256" key="4">
    <source>
        <dbReference type="ARBA" id="ARBA00022448"/>
    </source>
</evidence>
<keyword evidence="8 11" id="KW-0812">Transmembrane</keyword>
<dbReference type="InterPro" id="IPR011701">
    <property type="entry name" value="MFS"/>
</dbReference>
<keyword evidence="7" id="KW-0762">Sugar transport</keyword>
<dbReference type="SUPFAM" id="SSF103473">
    <property type="entry name" value="MFS general substrate transporter"/>
    <property type="match status" value="1"/>
</dbReference>
<evidence type="ECO:0000256" key="11">
    <source>
        <dbReference type="SAM" id="Phobius"/>
    </source>
</evidence>
<dbReference type="PANTHER" id="PTHR43702">
    <property type="entry name" value="L-FUCOSE-PROTON SYMPORTER"/>
    <property type="match status" value="1"/>
</dbReference>
<dbReference type="PANTHER" id="PTHR43702:SF3">
    <property type="entry name" value="PROTEIN TSGA"/>
    <property type="match status" value="1"/>
</dbReference>
<evidence type="ECO:0000256" key="8">
    <source>
        <dbReference type="ARBA" id="ARBA00022692"/>
    </source>
</evidence>
<keyword evidence="4" id="KW-0813">Transport</keyword>
<protein>
    <submittedName>
        <fullName evidence="12">FHS family L-fucose permease-like MFS transporter</fullName>
    </submittedName>
</protein>
<evidence type="ECO:0000256" key="10">
    <source>
        <dbReference type="ARBA" id="ARBA00023136"/>
    </source>
</evidence>
<keyword evidence="6" id="KW-0997">Cell inner membrane</keyword>
<dbReference type="Pfam" id="PF07690">
    <property type="entry name" value="MFS_1"/>
    <property type="match status" value="1"/>
</dbReference>
<feature type="transmembrane region" description="Helical" evidence="11">
    <location>
        <begin position="20"/>
        <end position="42"/>
    </location>
</feature>
<dbReference type="Gene3D" id="1.20.1250.20">
    <property type="entry name" value="MFS general substrate transporter like domains"/>
    <property type="match status" value="2"/>
</dbReference>
<keyword evidence="9 11" id="KW-1133">Transmembrane helix</keyword>
<reference evidence="12 13" key="1">
    <citation type="submission" date="2017-11" db="EMBL/GenBank/DDBJ databases">
        <title>Genomic Encyclopedia of Type Strains, Phase III (KMG-III): the genomes of soil and plant-associated and newly described type strains.</title>
        <authorList>
            <person name="Whitman W."/>
        </authorList>
    </citation>
    <scope>NUCLEOTIDE SEQUENCE [LARGE SCALE GENOMIC DNA]</scope>
    <source>
        <strain evidence="12 13">CGMCC 1.12274</strain>
    </source>
</reference>
<feature type="transmembrane region" description="Helical" evidence="11">
    <location>
        <begin position="376"/>
        <end position="397"/>
    </location>
</feature>
<keyword evidence="13" id="KW-1185">Reference proteome</keyword>
<evidence type="ECO:0000313" key="13">
    <source>
        <dbReference type="Proteomes" id="UP000232587"/>
    </source>
</evidence>
<comment type="caution">
    <text evidence="12">The sequence shown here is derived from an EMBL/GenBank/DDBJ whole genome shotgun (WGS) entry which is preliminary data.</text>
</comment>
<dbReference type="CDD" id="cd17394">
    <property type="entry name" value="MFS_FucP_like"/>
    <property type="match status" value="1"/>
</dbReference>
<dbReference type="RefSeq" id="WP_157812544.1">
    <property type="nucleotide sequence ID" value="NZ_PHUF01000004.1"/>
</dbReference>
<dbReference type="GO" id="GO:0005354">
    <property type="term" value="F:galactose transmembrane transporter activity"/>
    <property type="evidence" value="ECO:0007669"/>
    <property type="project" value="InterPro"/>
</dbReference>
<organism evidence="12 13">
    <name type="scientific">Novosphingobium kunmingense</name>
    <dbReference type="NCBI Taxonomy" id="1211806"/>
    <lineage>
        <taxon>Bacteria</taxon>
        <taxon>Pseudomonadati</taxon>
        <taxon>Pseudomonadota</taxon>
        <taxon>Alphaproteobacteria</taxon>
        <taxon>Sphingomonadales</taxon>
        <taxon>Sphingomonadaceae</taxon>
        <taxon>Novosphingobium</taxon>
    </lineage>
</organism>
<evidence type="ECO:0000256" key="3">
    <source>
        <dbReference type="ARBA" id="ARBA00009120"/>
    </source>
</evidence>
<evidence type="ECO:0000256" key="9">
    <source>
        <dbReference type="ARBA" id="ARBA00022989"/>
    </source>
</evidence>
<comment type="similarity">
    <text evidence="3">Belongs to the major facilitator superfamily. FHS transporter (TC 2.A.1.7) family.</text>
</comment>
<dbReference type="InterPro" id="IPR050375">
    <property type="entry name" value="MFS_TsgA-like"/>
</dbReference>
<gene>
    <name evidence="12" type="ORF">B0I00_2211</name>
</gene>
<dbReference type="EMBL" id="PHUF01000004">
    <property type="protein sequence ID" value="PKB14613.1"/>
    <property type="molecule type" value="Genomic_DNA"/>
</dbReference>